<dbReference type="GO" id="GO:1904680">
    <property type="term" value="F:peptide transmembrane transporter activity"/>
    <property type="evidence" value="ECO:0007669"/>
    <property type="project" value="TreeGrafter"/>
</dbReference>
<protein>
    <submittedName>
        <fullName evidence="5">Uncharacterized protein</fullName>
    </submittedName>
</protein>
<comment type="subcellular location">
    <subcellularLocation>
        <location evidence="1">Cell envelope</location>
    </subcellularLocation>
</comment>
<evidence type="ECO:0000256" key="3">
    <source>
        <dbReference type="ARBA" id="ARBA00022448"/>
    </source>
</evidence>
<dbReference type="AlphaFoldDB" id="A0AAU2V8H5"/>
<dbReference type="GO" id="GO:0015833">
    <property type="term" value="P:peptide transport"/>
    <property type="evidence" value="ECO:0007669"/>
    <property type="project" value="TreeGrafter"/>
</dbReference>
<keyword evidence="3" id="KW-0813">Transport</keyword>
<sequence length="414" mass="46011">MNVTRPVVVEVDDDPIRWHGPTGGDYLSRWFAAASQRSRLDLMWVADDGLSQHYRVQQGASFSDGSPVRARDHARAIRTALTVPSLQRFLRDIRAVRTTKDALVIELRRQAPHLPSLLGSVDLAPISSCGQLSSGAYERAVRTADDEYWLEPVKAGTPPVRVLVRRDPHDAPERFRRGEVDVTCATAFPLDRVPDFADSQVFHTAPTAIEMCLEITPDSPSAAGDAEFRRRLLGAIRYDRLVARCWNGAESAAPDHHVEAPPSTVGSGVRLRLGYWDYYPNRDVAEEVAAQLTENLGVEVELAIADYVSGSAQSCDVLLALRGPLFEDPICALDLLDPARRDPVLAPLLHRLSEVPDDDAAYDELRRAVREQCPVLPLLRLRGHWLQREALAGRPWPPMGAVRFPRFSWNADSS</sequence>
<dbReference type="Gene3D" id="3.40.190.10">
    <property type="entry name" value="Periplasmic binding protein-like II"/>
    <property type="match status" value="1"/>
</dbReference>
<reference evidence="5" key="1">
    <citation type="submission" date="2022-10" db="EMBL/GenBank/DDBJ databases">
        <title>The complete genomes of actinobacterial strains from the NBC collection.</title>
        <authorList>
            <person name="Joergensen T.S."/>
            <person name="Alvarez Arevalo M."/>
            <person name="Sterndorff E.B."/>
            <person name="Faurdal D."/>
            <person name="Vuksanovic O."/>
            <person name="Mourched A.-S."/>
            <person name="Charusanti P."/>
            <person name="Shaw S."/>
            <person name="Blin K."/>
            <person name="Weber T."/>
        </authorList>
    </citation>
    <scope>NUCLEOTIDE SEQUENCE</scope>
    <source>
        <strain evidence="5">NBC_00003</strain>
    </source>
</reference>
<evidence type="ECO:0000313" key="5">
    <source>
        <dbReference type="EMBL" id="WTW63585.1"/>
    </source>
</evidence>
<comment type="similarity">
    <text evidence="2">Belongs to the bacterial solute-binding protein 5 family.</text>
</comment>
<dbReference type="SUPFAM" id="SSF53850">
    <property type="entry name" value="Periplasmic binding protein-like II"/>
    <property type="match status" value="1"/>
</dbReference>
<name>A0AAU2V8H5_9ACTN</name>
<gene>
    <name evidence="5" type="ORF">OG549_24670</name>
</gene>
<organism evidence="5">
    <name type="scientific">Streptomyces sp. NBC_00003</name>
    <dbReference type="NCBI Taxonomy" id="2903608"/>
    <lineage>
        <taxon>Bacteria</taxon>
        <taxon>Bacillati</taxon>
        <taxon>Actinomycetota</taxon>
        <taxon>Actinomycetes</taxon>
        <taxon>Kitasatosporales</taxon>
        <taxon>Streptomycetaceae</taxon>
        <taxon>Streptomyces</taxon>
    </lineage>
</organism>
<dbReference type="PANTHER" id="PTHR30290">
    <property type="entry name" value="PERIPLASMIC BINDING COMPONENT OF ABC TRANSPORTER"/>
    <property type="match status" value="1"/>
</dbReference>
<dbReference type="PANTHER" id="PTHR30290:SF10">
    <property type="entry name" value="PERIPLASMIC OLIGOPEPTIDE-BINDING PROTEIN-RELATED"/>
    <property type="match status" value="1"/>
</dbReference>
<evidence type="ECO:0000256" key="4">
    <source>
        <dbReference type="ARBA" id="ARBA00022729"/>
    </source>
</evidence>
<evidence type="ECO:0000256" key="1">
    <source>
        <dbReference type="ARBA" id="ARBA00004196"/>
    </source>
</evidence>
<dbReference type="EMBL" id="CP108318">
    <property type="protein sequence ID" value="WTW63585.1"/>
    <property type="molecule type" value="Genomic_DNA"/>
</dbReference>
<dbReference type="GO" id="GO:0030313">
    <property type="term" value="C:cell envelope"/>
    <property type="evidence" value="ECO:0007669"/>
    <property type="project" value="UniProtKB-SubCell"/>
</dbReference>
<proteinExistence type="inferred from homology"/>
<dbReference type="InterPro" id="IPR039424">
    <property type="entry name" value="SBP_5"/>
</dbReference>
<evidence type="ECO:0000256" key="2">
    <source>
        <dbReference type="ARBA" id="ARBA00005695"/>
    </source>
</evidence>
<accession>A0AAU2V8H5</accession>
<dbReference type="Gene3D" id="3.10.105.10">
    <property type="entry name" value="Dipeptide-binding Protein, Domain 3"/>
    <property type="match status" value="1"/>
</dbReference>
<keyword evidence="4" id="KW-0732">Signal</keyword>